<dbReference type="OrthoDB" id="3650366at2759"/>
<name>A0A9P4JYG7_9PLEO</name>
<sequence length="215" mass="23638">MATEPEKSVLNLLFSQPRSCSHLLARVLNLPARPTIYKHPGDGHFFKGILGARFTKVITHIEVAHLLCPTHGNPWLYGAASGARHYQHQKRRSSRILLTSPKMHGEHGELGEVESMGKGCFVKQHICWIIDPAAESAFIESLGPELAGRTYDFVGANAKMATLKSERSAGNETVEKRTAVDSLQFPIVLDAGDINSPELIKEYVKAVGMDDGLLR</sequence>
<dbReference type="AlphaFoldDB" id="A0A9P4JYG7"/>
<evidence type="ECO:0000313" key="1">
    <source>
        <dbReference type="EMBL" id="KAF2258811.1"/>
    </source>
</evidence>
<dbReference type="EMBL" id="ML986738">
    <property type="protein sequence ID" value="KAF2258811.1"/>
    <property type="molecule type" value="Genomic_DNA"/>
</dbReference>
<dbReference type="Proteomes" id="UP000800093">
    <property type="component" value="Unassembled WGS sequence"/>
</dbReference>
<evidence type="ECO:0000313" key="2">
    <source>
        <dbReference type="Proteomes" id="UP000800093"/>
    </source>
</evidence>
<comment type="caution">
    <text evidence="1">The sequence shown here is derived from an EMBL/GenBank/DDBJ whole genome shotgun (WGS) entry which is preliminary data.</text>
</comment>
<reference evidence="2" key="1">
    <citation type="journal article" date="2020" name="Stud. Mycol.">
        <title>101 Dothideomycetes genomes: A test case for predicting lifestyles and emergence of pathogens.</title>
        <authorList>
            <person name="Haridas S."/>
            <person name="Albert R."/>
            <person name="Binder M."/>
            <person name="Bloem J."/>
            <person name="LaButti K."/>
            <person name="Salamov A."/>
            <person name="Andreopoulos B."/>
            <person name="Baker S."/>
            <person name="Barry K."/>
            <person name="Bills G."/>
            <person name="Bluhm B."/>
            <person name="Cannon C."/>
            <person name="Castanera R."/>
            <person name="Culley D."/>
            <person name="Daum C."/>
            <person name="Ezra D."/>
            <person name="Gonzalez J."/>
            <person name="Henrissat B."/>
            <person name="Kuo A."/>
            <person name="Liang C."/>
            <person name="Lipzen A."/>
            <person name="Lutzoni F."/>
            <person name="Magnuson J."/>
            <person name="Mondo S."/>
            <person name="Nolan M."/>
            <person name="Ohm R."/>
            <person name="Pangilinan J."/>
            <person name="Park H.-J."/>
            <person name="Ramirez L."/>
            <person name="Alfaro M."/>
            <person name="Sun H."/>
            <person name="Tritt A."/>
            <person name="Yoshinaga Y."/>
            <person name="Zwiers L.-H."/>
            <person name="Turgeon B."/>
            <person name="Goodwin S."/>
            <person name="Spatafora J."/>
            <person name="Crous P."/>
            <person name="Grigoriev I."/>
        </authorList>
    </citation>
    <scope>NUCLEOTIDE SEQUENCE [LARGE SCALE GENOMIC DNA]</scope>
    <source>
        <strain evidence="2">CBS 304.66</strain>
    </source>
</reference>
<gene>
    <name evidence="1" type="ORF">CC78DRAFT_586680</name>
</gene>
<protein>
    <submittedName>
        <fullName evidence="1">Uncharacterized protein</fullName>
    </submittedName>
</protein>
<keyword evidence="2" id="KW-1185">Reference proteome</keyword>
<accession>A0A9P4JYG7</accession>
<proteinExistence type="predicted"/>
<organism evidence="1 2">
    <name type="scientific">Lojkania enalia</name>
    <dbReference type="NCBI Taxonomy" id="147567"/>
    <lineage>
        <taxon>Eukaryota</taxon>
        <taxon>Fungi</taxon>
        <taxon>Dikarya</taxon>
        <taxon>Ascomycota</taxon>
        <taxon>Pezizomycotina</taxon>
        <taxon>Dothideomycetes</taxon>
        <taxon>Pleosporomycetidae</taxon>
        <taxon>Pleosporales</taxon>
        <taxon>Pleosporales incertae sedis</taxon>
        <taxon>Lojkania</taxon>
    </lineage>
</organism>